<dbReference type="EMBL" id="JXCQ01000010">
    <property type="protein sequence ID" value="KIR22939.1"/>
    <property type="molecule type" value="Genomic_DNA"/>
</dbReference>
<protein>
    <submittedName>
        <fullName evidence="1">Uncharacterized protein</fullName>
    </submittedName>
</protein>
<accession>A0A0D0TLU6</accession>
<sequence>MTPMIDHYMVDHFNDSFMPHTAQDLQERFNQRCQSAKGLAMMLQQAQYIEQQQIQRAEQQRQQRLAMAQAAQTAQNEARGKRAREFIKTNMPALYSFL</sequence>
<organism evidence="1 2">
    <name type="scientific">Pseudomonas fluorescens</name>
    <dbReference type="NCBI Taxonomy" id="294"/>
    <lineage>
        <taxon>Bacteria</taxon>
        <taxon>Pseudomonadati</taxon>
        <taxon>Pseudomonadota</taxon>
        <taxon>Gammaproteobacteria</taxon>
        <taxon>Pseudomonadales</taxon>
        <taxon>Pseudomonadaceae</taxon>
        <taxon>Pseudomonas</taxon>
    </lineage>
</organism>
<dbReference type="RefSeq" id="WP_043047707.1">
    <property type="nucleotide sequence ID" value="NZ_JXCQ01000010.1"/>
</dbReference>
<name>A0A0D0TLU6_PSEFL</name>
<evidence type="ECO:0000313" key="2">
    <source>
        <dbReference type="Proteomes" id="UP000032210"/>
    </source>
</evidence>
<evidence type="ECO:0000313" key="1">
    <source>
        <dbReference type="EMBL" id="KIR22939.1"/>
    </source>
</evidence>
<dbReference type="AlphaFoldDB" id="A0A0D0TLU6"/>
<proteinExistence type="predicted"/>
<gene>
    <name evidence="1" type="ORF">PFLU3_16220</name>
</gene>
<dbReference type="PATRIC" id="fig|294.125.peg.1670"/>
<dbReference type="Proteomes" id="UP000032210">
    <property type="component" value="Unassembled WGS sequence"/>
</dbReference>
<comment type="caution">
    <text evidence="1">The sequence shown here is derived from an EMBL/GenBank/DDBJ whole genome shotgun (WGS) entry which is preliminary data.</text>
</comment>
<reference evidence="1 2" key="1">
    <citation type="submission" date="2015-01" db="EMBL/GenBank/DDBJ databases">
        <title>Genome sequence of the beneficial rhizobacterium Pseudomonas fluorescens 2-79.</title>
        <authorList>
            <person name="Thuermer A."/>
            <person name="Daniel R."/>
        </authorList>
    </citation>
    <scope>NUCLEOTIDE SEQUENCE [LARGE SCALE GENOMIC DNA]</scope>
    <source>
        <strain evidence="1 2">2-79</strain>
    </source>
</reference>